<evidence type="ECO:0000313" key="1">
    <source>
        <dbReference type="EMBL" id="EDV49420.1"/>
    </source>
</evidence>
<dbReference type="EMBL" id="CH954181">
    <property type="protein sequence ID" value="EDV49420.1"/>
    <property type="molecule type" value="Genomic_DNA"/>
</dbReference>
<dbReference type="HOGENOM" id="CLU_2500229_0_0_1"/>
<dbReference type="AlphaFoldDB" id="B3P1G1"/>
<evidence type="ECO:0000313" key="2">
    <source>
        <dbReference type="Proteomes" id="UP000008711"/>
    </source>
</evidence>
<gene>
    <name evidence="1" type="primary">Dere\GG18629</name>
    <name evidence="1" type="ORF">Dere_GG18629</name>
</gene>
<accession>B3P1G1</accession>
<protein>
    <submittedName>
        <fullName evidence="1">GG18629</fullName>
    </submittedName>
</protein>
<keyword evidence="2" id="KW-1185">Reference proteome</keyword>
<sequence>MALPEFPSADGHKGSCDWETQIGEPKYLSPGGGCSSDQWKFFYALRGRRPLGMLMGLKSDYEWQSEFEKCQAYISNGGGVGGPMKR</sequence>
<name>B3P1G1_DROER</name>
<reference evidence="1 2" key="1">
    <citation type="journal article" date="2007" name="Nature">
        <title>Evolution of genes and genomes on the Drosophila phylogeny.</title>
        <authorList>
            <consortium name="Drosophila 12 Genomes Consortium"/>
            <person name="Clark A.G."/>
            <person name="Eisen M.B."/>
            <person name="Smith D.R."/>
            <person name="Bergman C.M."/>
            <person name="Oliver B."/>
            <person name="Markow T.A."/>
            <person name="Kaufman T.C."/>
            <person name="Kellis M."/>
            <person name="Gelbart W."/>
            <person name="Iyer V.N."/>
            <person name="Pollard D.A."/>
            <person name="Sackton T.B."/>
            <person name="Larracuente A.M."/>
            <person name="Singh N.D."/>
            <person name="Abad J.P."/>
            <person name="Abt D.N."/>
            <person name="Adryan B."/>
            <person name="Aguade M."/>
            <person name="Akashi H."/>
            <person name="Anderson W.W."/>
            <person name="Aquadro C.F."/>
            <person name="Ardell D.H."/>
            <person name="Arguello R."/>
            <person name="Artieri C.G."/>
            <person name="Barbash D.A."/>
            <person name="Barker D."/>
            <person name="Barsanti P."/>
            <person name="Batterham P."/>
            <person name="Batzoglou S."/>
            <person name="Begun D."/>
            <person name="Bhutkar A."/>
            <person name="Blanco E."/>
            <person name="Bosak S.A."/>
            <person name="Bradley R.K."/>
            <person name="Brand A.D."/>
            <person name="Brent M.R."/>
            <person name="Brooks A.N."/>
            <person name="Brown R.H."/>
            <person name="Butlin R.K."/>
            <person name="Caggese C."/>
            <person name="Calvi B.R."/>
            <person name="Bernardo de Carvalho A."/>
            <person name="Caspi A."/>
            <person name="Castrezana S."/>
            <person name="Celniker S.E."/>
            <person name="Chang J.L."/>
            <person name="Chapple C."/>
            <person name="Chatterji S."/>
            <person name="Chinwalla A."/>
            <person name="Civetta A."/>
            <person name="Clifton S.W."/>
            <person name="Comeron J.M."/>
            <person name="Costello J.C."/>
            <person name="Coyne J.A."/>
            <person name="Daub J."/>
            <person name="David R.G."/>
            <person name="Delcher A.L."/>
            <person name="Delehaunty K."/>
            <person name="Do C.B."/>
            <person name="Ebling H."/>
            <person name="Edwards K."/>
            <person name="Eickbush T."/>
            <person name="Evans J.D."/>
            <person name="Filipski A."/>
            <person name="Findeiss S."/>
            <person name="Freyhult E."/>
            <person name="Fulton L."/>
            <person name="Fulton R."/>
            <person name="Garcia A.C."/>
            <person name="Gardiner A."/>
            <person name="Garfield D.A."/>
            <person name="Garvin B.E."/>
            <person name="Gibson G."/>
            <person name="Gilbert D."/>
            <person name="Gnerre S."/>
            <person name="Godfrey J."/>
            <person name="Good R."/>
            <person name="Gotea V."/>
            <person name="Gravely B."/>
            <person name="Greenberg A.J."/>
            <person name="Griffiths-Jones S."/>
            <person name="Gross S."/>
            <person name="Guigo R."/>
            <person name="Gustafson E.A."/>
            <person name="Haerty W."/>
            <person name="Hahn M.W."/>
            <person name="Halligan D.L."/>
            <person name="Halpern A.L."/>
            <person name="Halter G.M."/>
            <person name="Han M.V."/>
            <person name="Heger A."/>
            <person name="Hillier L."/>
            <person name="Hinrichs A.S."/>
            <person name="Holmes I."/>
            <person name="Hoskins R.A."/>
            <person name="Hubisz M.J."/>
            <person name="Hultmark D."/>
            <person name="Huntley M.A."/>
            <person name="Jaffe D.B."/>
            <person name="Jagadeeshan S."/>
            <person name="Jeck W.R."/>
            <person name="Johnson J."/>
            <person name="Jones C.D."/>
            <person name="Jordan W.C."/>
            <person name="Karpen G.H."/>
            <person name="Kataoka E."/>
            <person name="Keightley P.D."/>
            <person name="Kheradpour P."/>
            <person name="Kirkness E.F."/>
            <person name="Koerich L.B."/>
            <person name="Kristiansen K."/>
            <person name="Kudrna D."/>
            <person name="Kulathinal R.J."/>
            <person name="Kumar S."/>
            <person name="Kwok R."/>
            <person name="Lander E."/>
            <person name="Langley C.H."/>
            <person name="Lapoint R."/>
            <person name="Lazzaro B.P."/>
            <person name="Lee S.J."/>
            <person name="Levesque L."/>
            <person name="Li R."/>
            <person name="Lin C.F."/>
            <person name="Lin M.F."/>
            <person name="Lindblad-Toh K."/>
            <person name="Llopart A."/>
            <person name="Long M."/>
            <person name="Low L."/>
            <person name="Lozovsky E."/>
            <person name="Lu J."/>
            <person name="Luo M."/>
            <person name="Machado C.A."/>
            <person name="Makalowski W."/>
            <person name="Marzo M."/>
            <person name="Matsuda M."/>
            <person name="Matzkin L."/>
            <person name="McAllister B."/>
            <person name="McBride C.S."/>
            <person name="McKernan B."/>
            <person name="McKernan K."/>
            <person name="Mendez-Lago M."/>
            <person name="Minx P."/>
            <person name="Mollenhauer M.U."/>
            <person name="Montooth K."/>
            <person name="Mount S.M."/>
            <person name="Mu X."/>
            <person name="Myers E."/>
            <person name="Negre B."/>
            <person name="Newfeld S."/>
            <person name="Nielsen R."/>
            <person name="Noor M.A."/>
            <person name="O'Grady P."/>
            <person name="Pachter L."/>
            <person name="Papaceit M."/>
            <person name="Parisi M.J."/>
            <person name="Parisi M."/>
            <person name="Parts L."/>
            <person name="Pedersen J.S."/>
            <person name="Pesole G."/>
            <person name="Phillippy A.M."/>
            <person name="Ponting C.P."/>
            <person name="Pop M."/>
            <person name="Porcelli D."/>
            <person name="Powell J.R."/>
            <person name="Prohaska S."/>
            <person name="Pruitt K."/>
            <person name="Puig M."/>
            <person name="Quesneville H."/>
            <person name="Ram K.R."/>
            <person name="Rand D."/>
            <person name="Rasmussen M.D."/>
            <person name="Reed L.K."/>
            <person name="Reenan R."/>
            <person name="Reily A."/>
            <person name="Remington K.A."/>
            <person name="Rieger T.T."/>
            <person name="Ritchie M.G."/>
            <person name="Robin C."/>
            <person name="Rogers Y.H."/>
            <person name="Rohde C."/>
            <person name="Rozas J."/>
            <person name="Rubenfield M.J."/>
            <person name="Ruiz A."/>
            <person name="Russo S."/>
            <person name="Salzberg S.L."/>
            <person name="Sanchez-Gracia A."/>
            <person name="Saranga D.J."/>
            <person name="Sato H."/>
            <person name="Schaeffer S.W."/>
            <person name="Schatz M.C."/>
            <person name="Schlenke T."/>
            <person name="Schwartz R."/>
            <person name="Segarra C."/>
            <person name="Singh R.S."/>
            <person name="Sirot L."/>
            <person name="Sirota M."/>
            <person name="Sisneros N.B."/>
            <person name="Smith C.D."/>
            <person name="Smith T.F."/>
            <person name="Spieth J."/>
            <person name="Stage D.E."/>
            <person name="Stark A."/>
            <person name="Stephan W."/>
            <person name="Strausberg R.L."/>
            <person name="Strempel S."/>
            <person name="Sturgill D."/>
            <person name="Sutton G."/>
            <person name="Sutton G.G."/>
            <person name="Tao W."/>
            <person name="Teichmann S."/>
            <person name="Tobari Y.N."/>
            <person name="Tomimura Y."/>
            <person name="Tsolas J.M."/>
            <person name="Valente V.L."/>
            <person name="Venter E."/>
            <person name="Venter J.C."/>
            <person name="Vicario S."/>
            <person name="Vieira F.G."/>
            <person name="Vilella A.J."/>
            <person name="Villasante A."/>
            <person name="Walenz B."/>
            <person name="Wang J."/>
            <person name="Wasserman M."/>
            <person name="Watts T."/>
            <person name="Wilson D."/>
            <person name="Wilson R.K."/>
            <person name="Wing R.A."/>
            <person name="Wolfner M.F."/>
            <person name="Wong A."/>
            <person name="Wong G.K."/>
            <person name="Wu C.I."/>
            <person name="Wu G."/>
            <person name="Yamamoto D."/>
            <person name="Yang H.P."/>
            <person name="Yang S.P."/>
            <person name="Yorke J.A."/>
            <person name="Yoshida K."/>
            <person name="Zdobnov E."/>
            <person name="Zhang P."/>
            <person name="Zhang Y."/>
            <person name="Zimin A.V."/>
            <person name="Baldwin J."/>
            <person name="Abdouelleil A."/>
            <person name="Abdulkadir J."/>
            <person name="Abebe A."/>
            <person name="Abera B."/>
            <person name="Abreu J."/>
            <person name="Acer S.C."/>
            <person name="Aftuck L."/>
            <person name="Alexander A."/>
            <person name="An P."/>
            <person name="Anderson E."/>
            <person name="Anderson S."/>
            <person name="Arachi H."/>
            <person name="Azer M."/>
            <person name="Bachantsang P."/>
            <person name="Barry A."/>
            <person name="Bayul T."/>
            <person name="Berlin A."/>
            <person name="Bessette D."/>
            <person name="Bloom T."/>
            <person name="Blye J."/>
            <person name="Boguslavskiy L."/>
            <person name="Bonnet C."/>
            <person name="Boukhgalter B."/>
            <person name="Bourzgui I."/>
            <person name="Brown A."/>
            <person name="Cahill P."/>
            <person name="Channer S."/>
            <person name="Cheshatsang Y."/>
            <person name="Chuda L."/>
            <person name="Citroen M."/>
            <person name="Collymore A."/>
            <person name="Cooke P."/>
            <person name="Costello M."/>
            <person name="D'Aco K."/>
            <person name="Daza R."/>
            <person name="De Haan G."/>
            <person name="DeGray S."/>
            <person name="DeMaso C."/>
            <person name="Dhargay N."/>
            <person name="Dooley K."/>
            <person name="Dooley E."/>
            <person name="Doricent M."/>
            <person name="Dorje P."/>
            <person name="Dorjee K."/>
            <person name="Dupes A."/>
            <person name="Elong R."/>
            <person name="Falk J."/>
            <person name="Farina A."/>
            <person name="Faro S."/>
            <person name="Ferguson D."/>
            <person name="Fisher S."/>
            <person name="Foley C.D."/>
            <person name="Franke A."/>
            <person name="Friedrich D."/>
            <person name="Gadbois L."/>
            <person name="Gearin G."/>
            <person name="Gearin C.R."/>
            <person name="Giannoukos G."/>
            <person name="Goode T."/>
            <person name="Graham J."/>
            <person name="Grandbois E."/>
            <person name="Grewal S."/>
            <person name="Gyaltsen K."/>
            <person name="Hafez N."/>
            <person name="Hagos B."/>
            <person name="Hall J."/>
            <person name="Henson C."/>
            <person name="Hollinger A."/>
            <person name="Honan T."/>
            <person name="Huard M.D."/>
            <person name="Hughes L."/>
            <person name="Hurhula B."/>
            <person name="Husby M.E."/>
            <person name="Kamat A."/>
            <person name="Kanga B."/>
            <person name="Kashin S."/>
            <person name="Khazanovich D."/>
            <person name="Kisner P."/>
            <person name="Lance K."/>
            <person name="Lara M."/>
            <person name="Lee W."/>
            <person name="Lennon N."/>
            <person name="Letendre F."/>
            <person name="LeVine R."/>
            <person name="Lipovsky A."/>
            <person name="Liu X."/>
            <person name="Liu J."/>
            <person name="Liu S."/>
            <person name="Lokyitsang T."/>
            <person name="Lokyitsang Y."/>
            <person name="Lubonja R."/>
            <person name="Lui A."/>
            <person name="MacDonald P."/>
            <person name="Magnisalis V."/>
            <person name="Maru K."/>
            <person name="Matthews C."/>
            <person name="McCusker W."/>
            <person name="McDonough S."/>
            <person name="Mehta T."/>
            <person name="Meldrim J."/>
            <person name="Meneus L."/>
            <person name="Mihai O."/>
            <person name="Mihalev A."/>
            <person name="Mihova T."/>
            <person name="Mittelman R."/>
            <person name="Mlenga V."/>
            <person name="Montmayeur A."/>
            <person name="Mulrain L."/>
            <person name="Navidi A."/>
            <person name="Naylor J."/>
            <person name="Negash T."/>
            <person name="Nguyen T."/>
            <person name="Nguyen N."/>
            <person name="Nicol R."/>
            <person name="Norbu C."/>
            <person name="Norbu N."/>
            <person name="Novod N."/>
            <person name="O'Neill B."/>
            <person name="Osman S."/>
            <person name="Markiewicz E."/>
            <person name="Oyono O.L."/>
            <person name="Patti C."/>
            <person name="Phunkhang P."/>
            <person name="Pierre F."/>
            <person name="Priest M."/>
            <person name="Raghuraman S."/>
            <person name="Rege F."/>
            <person name="Reyes R."/>
            <person name="Rise C."/>
            <person name="Rogov P."/>
            <person name="Ross K."/>
            <person name="Ryan E."/>
            <person name="Settipalli S."/>
            <person name="Shea T."/>
            <person name="Sherpa N."/>
            <person name="Shi L."/>
            <person name="Shih D."/>
            <person name="Sparrow T."/>
            <person name="Spaulding J."/>
            <person name="Stalker J."/>
            <person name="Stange-Thomann N."/>
            <person name="Stavropoulos S."/>
            <person name="Stone C."/>
            <person name="Strader C."/>
            <person name="Tesfaye S."/>
            <person name="Thomson T."/>
            <person name="Thoulutsang Y."/>
            <person name="Thoulutsang D."/>
            <person name="Topham K."/>
            <person name="Topping I."/>
            <person name="Tsamla T."/>
            <person name="Vassiliev H."/>
            <person name="Vo A."/>
            <person name="Wangchuk T."/>
            <person name="Wangdi T."/>
            <person name="Weiand M."/>
            <person name="Wilkinson J."/>
            <person name="Wilson A."/>
            <person name="Yadav S."/>
            <person name="Young G."/>
            <person name="Yu Q."/>
            <person name="Zembek L."/>
            <person name="Zhong D."/>
            <person name="Zimmer A."/>
            <person name="Zwirko Z."/>
            <person name="Jaffe D.B."/>
            <person name="Alvarez P."/>
            <person name="Brockman W."/>
            <person name="Butler J."/>
            <person name="Chin C."/>
            <person name="Gnerre S."/>
            <person name="Grabherr M."/>
            <person name="Kleber M."/>
            <person name="Mauceli E."/>
            <person name="MacCallum I."/>
        </authorList>
    </citation>
    <scope>NUCLEOTIDE SEQUENCE [LARGE SCALE GENOMIC DNA]</scope>
    <source>
        <strain evidence="1 2">TSC#14021-0224.01</strain>
    </source>
</reference>
<organism evidence="1 2">
    <name type="scientific">Drosophila erecta</name>
    <name type="common">Fruit fly</name>
    <dbReference type="NCBI Taxonomy" id="7220"/>
    <lineage>
        <taxon>Eukaryota</taxon>
        <taxon>Metazoa</taxon>
        <taxon>Ecdysozoa</taxon>
        <taxon>Arthropoda</taxon>
        <taxon>Hexapoda</taxon>
        <taxon>Insecta</taxon>
        <taxon>Pterygota</taxon>
        <taxon>Neoptera</taxon>
        <taxon>Endopterygota</taxon>
        <taxon>Diptera</taxon>
        <taxon>Brachycera</taxon>
        <taxon>Muscomorpha</taxon>
        <taxon>Ephydroidea</taxon>
        <taxon>Drosophilidae</taxon>
        <taxon>Drosophila</taxon>
        <taxon>Sophophora</taxon>
    </lineage>
</organism>
<proteinExistence type="predicted"/>
<dbReference type="Proteomes" id="UP000008711">
    <property type="component" value="Unassembled WGS sequence"/>
</dbReference>
<reference evidence="1 2" key="2">
    <citation type="journal article" date="2008" name="Bioinformatics">
        <title>Assembly reconciliation.</title>
        <authorList>
            <person name="Zimin A.V."/>
            <person name="Smith D.R."/>
            <person name="Sutton G."/>
            <person name="Yorke J.A."/>
        </authorList>
    </citation>
    <scope>NUCLEOTIDE SEQUENCE [LARGE SCALE GENOMIC DNA]</scope>
    <source>
        <strain evidence="1 2">TSC#14021-0224.01</strain>
    </source>
</reference>